<dbReference type="InterPro" id="IPR016156">
    <property type="entry name" value="FAD/NAD-linked_Rdtase_dimer_sf"/>
</dbReference>
<dbReference type="PANTHER" id="PTHR43429:SF1">
    <property type="entry name" value="NAD(P)H SULFUR OXIDOREDUCTASE (COA-DEPENDENT)"/>
    <property type="match status" value="1"/>
</dbReference>
<name>A0ABT9D825_9CELL</name>
<dbReference type="PRINTS" id="PR00368">
    <property type="entry name" value="FADPNR"/>
</dbReference>
<keyword evidence="3" id="KW-0285">Flavoprotein</keyword>
<evidence type="ECO:0000256" key="6">
    <source>
        <dbReference type="ARBA" id="ARBA00023284"/>
    </source>
</evidence>
<comment type="caution">
    <text evidence="8">The sequence shown here is derived from an EMBL/GenBank/DDBJ whole genome shotgun (WGS) entry which is preliminary data.</text>
</comment>
<dbReference type="InterPro" id="IPR023753">
    <property type="entry name" value="FAD/NAD-binding_dom"/>
</dbReference>
<feature type="domain" description="Rhodanese" evidence="7">
    <location>
        <begin position="466"/>
        <end position="556"/>
    </location>
</feature>
<dbReference type="Proteomes" id="UP001232536">
    <property type="component" value="Unassembled WGS sequence"/>
</dbReference>
<dbReference type="Gene3D" id="3.40.250.10">
    <property type="entry name" value="Rhodanese-like domain"/>
    <property type="match status" value="1"/>
</dbReference>
<dbReference type="PRINTS" id="PR00411">
    <property type="entry name" value="PNDRDTASEI"/>
</dbReference>
<dbReference type="InterPro" id="IPR001763">
    <property type="entry name" value="Rhodanese-like_dom"/>
</dbReference>
<evidence type="ECO:0000256" key="1">
    <source>
        <dbReference type="ARBA" id="ARBA00001974"/>
    </source>
</evidence>
<comment type="cofactor">
    <cofactor evidence="1">
        <name>FAD</name>
        <dbReference type="ChEBI" id="CHEBI:57692"/>
    </cofactor>
</comment>
<dbReference type="SUPFAM" id="SSF52821">
    <property type="entry name" value="Rhodanese/Cell cycle control phosphatase"/>
    <property type="match status" value="1"/>
</dbReference>
<keyword evidence="9" id="KW-1185">Reference proteome</keyword>
<dbReference type="InterPro" id="IPR036188">
    <property type="entry name" value="FAD/NAD-bd_sf"/>
</dbReference>
<dbReference type="PROSITE" id="PS50206">
    <property type="entry name" value="RHODANESE_3"/>
    <property type="match status" value="1"/>
</dbReference>
<accession>A0ABT9D825</accession>
<dbReference type="SUPFAM" id="SSF55424">
    <property type="entry name" value="FAD/NAD-linked reductases, dimerisation (C-terminal) domain"/>
    <property type="match status" value="1"/>
</dbReference>
<keyword evidence="5" id="KW-0560">Oxidoreductase</keyword>
<dbReference type="RefSeq" id="WP_304600246.1">
    <property type="nucleotide sequence ID" value="NZ_JAUQYO010000001.1"/>
</dbReference>
<dbReference type="SUPFAM" id="SSF51905">
    <property type="entry name" value="FAD/NAD(P)-binding domain"/>
    <property type="match status" value="2"/>
</dbReference>
<evidence type="ECO:0000313" key="9">
    <source>
        <dbReference type="Proteomes" id="UP001232536"/>
    </source>
</evidence>
<keyword evidence="6" id="KW-0676">Redox-active center</keyword>
<evidence type="ECO:0000256" key="4">
    <source>
        <dbReference type="ARBA" id="ARBA00022827"/>
    </source>
</evidence>
<dbReference type="Pfam" id="PF02852">
    <property type="entry name" value="Pyr_redox_dim"/>
    <property type="match status" value="1"/>
</dbReference>
<gene>
    <name evidence="8" type="ORF">Q6348_05225</name>
</gene>
<dbReference type="InterPro" id="IPR050260">
    <property type="entry name" value="FAD-bd_OxRdtase"/>
</dbReference>
<evidence type="ECO:0000256" key="5">
    <source>
        <dbReference type="ARBA" id="ARBA00023002"/>
    </source>
</evidence>
<organism evidence="8 9">
    <name type="scientific">Actinotalea lenta</name>
    <dbReference type="NCBI Taxonomy" id="3064654"/>
    <lineage>
        <taxon>Bacteria</taxon>
        <taxon>Bacillati</taxon>
        <taxon>Actinomycetota</taxon>
        <taxon>Actinomycetes</taxon>
        <taxon>Micrococcales</taxon>
        <taxon>Cellulomonadaceae</taxon>
        <taxon>Actinotalea</taxon>
    </lineage>
</organism>
<dbReference type="Gene3D" id="3.50.50.60">
    <property type="entry name" value="FAD/NAD(P)-binding domain"/>
    <property type="match status" value="2"/>
</dbReference>
<comment type="similarity">
    <text evidence="2">Belongs to the class-III pyridine nucleotide-disulfide oxidoreductase family.</text>
</comment>
<dbReference type="SMART" id="SM00450">
    <property type="entry name" value="RHOD"/>
    <property type="match status" value="1"/>
</dbReference>
<evidence type="ECO:0000313" key="8">
    <source>
        <dbReference type="EMBL" id="MDO8106596.1"/>
    </source>
</evidence>
<dbReference type="InterPro" id="IPR004099">
    <property type="entry name" value="Pyr_nucl-diS_OxRdtase_dimer"/>
</dbReference>
<reference evidence="8 9" key="1">
    <citation type="submission" date="2023-07" db="EMBL/GenBank/DDBJ databases">
        <title>Description of novel actinomycetes strains, isolated from tidal flat sediment.</title>
        <authorList>
            <person name="Lu C."/>
        </authorList>
    </citation>
    <scope>NUCLEOTIDE SEQUENCE [LARGE SCALE GENOMIC DNA]</scope>
    <source>
        <strain evidence="8 9">SYSU T00b441</strain>
    </source>
</reference>
<evidence type="ECO:0000256" key="2">
    <source>
        <dbReference type="ARBA" id="ARBA00009130"/>
    </source>
</evidence>
<sequence length="559" mass="58701">MRIVVVGGVAGGMSAAARARRLDEDAEIIVLERGDYVSFANCGLPYHVGGEIADRASLLLQTPASLHAALHLDVRTGHEVLAIDPATKQVTVQLPHDGTDVIDYDALVLAPGATAIRPPIDGLDLPQVHTLRTVPDADAIRTLLTDSADRAVVLGAGFIGLEAAEALRERGLDVDLVDLAPHVLPPLDDELASLLDDELTGHGITTHVGVAATGITPTRDTDHAVEVALSDGTVLPADIVVLSVGVRPDSHLAAGAGLELTESGAIVVDTAQRTSDPHIWAVGDATAVRHGVTGVLGAVPLAGPANRQGRRAADSIMGRLTEATLARPVIGTAVVRVFGLTAAVTGASQAQLRRAGIEHHVVHTHPGHHAGYFPGSEQMHMTVTFAPDGRLLGAQAVGRAGVDKRIDVFATALAAGMTMDDVAELELAYAPPYGSAKDAVNMAGMVAQNVLDGTLTLWYPHQLDEVLDTALILDVRSHGEYRRGHLPKALNVPHTEVRERLEEIREEAAGRPVRVHCASGFRSYLAHRVLVQEGFDSANLSGGMLTLRAALPDLVLDQG</sequence>
<dbReference type="PANTHER" id="PTHR43429">
    <property type="entry name" value="PYRIDINE NUCLEOTIDE-DISULFIDE OXIDOREDUCTASE DOMAIN-CONTAINING"/>
    <property type="match status" value="1"/>
</dbReference>
<evidence type="ECO:0000259" key="7">
    <source>
        <dbReference type="PROSITE" id="PS50206"/>
    </source>
</evidence>
<protein>
    <submittedName>
        <fullName evidence="8">FAD-dependent oxidoreductase</fullName>
    </submittedName>
</protein>
<evidence type="ECO:0000256" key="3">
    <source>
        <dbReference type="ARBA" id="ARBA00022630"/>
    </source>
</evidence>
<dbReference type="Pfam" id="PF00581">
    <property type="entry name" value="Rhodanese"/>
    <property type="match status" value="1"/>
</dbReference>
<dbReference type="Pfam" id="PF07992">
    <property type="entry name" value="Pyr_redox_2"/>
    <property type="match status" value="1"/>
</dbReference>
<dbReference type="EMBL" id="JAUQYP010000001">
    <property type="protein sequence ID" value="MDO8106596.1"/>
    <property type="molecule type" value="Genomic_DNA"/>
</dbReference>
<dbReference type="InterPro" id="IPR036873">
    <property type="entry name" value="Rhodanese-like_dom_sf"/>
</dbReference>
<proteinExistence type="inferred from homology"/>
<keyword evidence="4" id="KW-0274">FAD</keyword>